<dbReference type="eggNOG" id="ENOG5032SR8">
    <property type="taxonomic scope" value="Bacteria"/>
</dbReference>
<dbReference type="OrthoDB" id="8909345at2"/>
<keyword evidence="2" id="KW-1185">Reference proteome</keyword>
<dbReference type="EMBL" id="AGRW01000051">
    <property type="protein sequence ID" value="EIC01135.1"/>
    <property type="molecule type" value="Genomic_DNA"/>
</dbReference>
<dbReference type="STRING" id="907348.TresaDRAFT_0272"/>
<organism evidence="1 2">
    <name type="scientific">Treponema saccharophilum DSM 2985</name>
    <dbReference type="NCBI Taxonomy" id="907348"/>
    <lineage>
        <taxon>Bacteria</taxon>
        <taxon>Pseudomonadati</taxon>
        <taxon>Spirochaetota</taxon>
        <taxon>Spirochaetia</taxon>
        <taxon>Spirochaetales</taxon>
        <taxon>Treponemataceae</taxon>
        <taxon>Treponema</taxon>
    </lineage>
</organism>
<dbReference type="AlphaFoldDB" id="H7EMN9"/>
<dbReference type="RefSeq" id="WP_002705284.1">
    <property type="nucleotide sequence ID" value="NZ_AGRW01000051.1"/>
</dbReference>
<evidence type="ECO:0000313" key="1">
    <source>
        <dbReference type="EMBL" id="EIC01135.1"/>
    </source>
</evidence>
<proteinExistence type="predicted"/>
<evidence type="ECO:0000313" key="2">
    <source>
        <dbReference type="Proteomes" id="UP000003571"/>
    </source>
</evidence>
<accession>H7EMN9</accession>
<dbReference type="Proteomes" id="UP000003571">
    <property type="component" value="Unassembled WGS sequence"/>
</dbReference>
<name>H7EMN9_9SPIR</name>
<gene>
    <name evidence="1" type="ORF">TresaDRAFT_0272</name>
</gene>
<protein>
    <submittedName>
        <fullName evidence="1">Uncharacterized protein</fullName>
    </submittedName>
</protein>
<comment type="caution">
    <text evidence="1">The sequence shown here is derived from an EMBL/GenBank/DDBJ whole genome shotgun (WGS) entry which is preliminary data.</text>
</comment>
<sequence>MTETQTEKCHAIIHSHAAICCGGNLVPIPGVGIAADLVTMTTMACALAGVFGGSITESAGKAIAIAAIKRTVLKQPLKTLTKEVAKIVPIFGWIVSATVSASMIEAAGWAMANELDARFGEKRIGIA</sequence>
<reference evidence="1 2" key="1">
    <citation type="submission" date="2011-09" db="EMBL/GenBank/DDBJ databases">
        <title>The draft genome of Treponema saccharophilum DSM 2985.</title>
        <authorList>
            <consortium name="US DOE Joint Genome Institute (JGI-PGF)"/>
            <person name="Lucas S."/>
            <person name="Copeland A."/>
            <person name="Lapidus A."/>
            <person name="Glavina del Rio T."/>
            <person name="Dalin E."/>
            <person name="Tice H."/>
            <person name="Bruce D."/>
            <person name="Goodwin L."/>
            <person name="Pitluck S."/>
            <person name="Peters L."/>
            <person name="Kyrpides N."/>
            <person name="Mavromatis K."/>
            <person name="Ivanova N."/>
            <person name="Markowitz V."/>
            <person name="Cheng J.-F."/>
            <person name="Hugenholtz P."/>
            <person name="Woyke T."/>
            <person name="Wu D."/>
            <person name="Gronow S."/>
            <person name="Wellnitz S."/>
            <person name="Brambilla E."/>
            <person name="Klenk H.-P."/>
            <person name="Eisen J.A."/>
        </authorList>
    </citation>
    <scope>NUCLEOTIDE SEQUENCE [LARGE SCALE GENOMIC DNA]</scope>
    <source>
        <strain evidence="1 2">DSM 2985</strain>
    </source>
</reference>
<dbReference type="PATRIC" id="fig|907348.3.peg.2027"/>